<dbReference type="Proteomes" id="UP000001072">
    <property type="component" value="Unassembled WGS sequence"/>
</dbReference>
<reference evidence="3" key="1">
    <citation type="journal article" date="2011" name="Proc. Natl. Acad. Sci. U.S.A.">
        <title>Obligate biotrophy features unraveled by the genomic analysis of rust fungi.</title>
        <authorList>
            <person name="Duplessis S."/>
            <person name="Cuomo C.A."/>
            <person name="Lin Y.-C."/>
            <person name="Aerts A."/>
            <person name="Tisserant E."/>
            <person name="Veneault-Fourrey C."/>
            <person name="Joly D.L."/>
            <person name="Hacquard S."/>
            <person name="Amselem J."/>
            <person name="Cantarel B.L."/>
            <person name="Chiu R."/>
            <person name="Coutinho P.M."/>
            <person name="Feau N."/>
            <person name="Field M."/>
            <person name="Frey P."/>
            <person name="Gelhaye E."/>
            <person name="Goldberg J."/>
            <person name="Grabherr M.G."/>
            <person name="Kodira C.D."/>
            <person name="Kohler A."/>
            <person name="Kuees U."/>
            <person name="Lindquist E.A."/>
            <person name="Lucas S.M."/>
            <person name="Mago R."/>
            <person name="Mauceli E."/>
            <person name="Morin E."/>
            <person name="Murat C."/>
            <person name="Pangilinan J.L."/>
            <person name="Park R."/>
            <person name="Pearson M."/>
            <person name="Quesneville H."/>
            <person name="Rouhier N."/>
            <person name="Sakthikumar S."/>
            <person name="Salamov A.A."/>
            <person name="Schmutz J."/>
            <person name="Selles B."/>
            <person name="Shapiro H."/>
            <person name="Tanguay P."/>
            <person name="Tuskan G.A."/>
            <person name="Henrissat B."/>
            <person name="Van de Peer Y."/>
            <person name="Rouze P."/>
            <person name="Ellis J.G."/>
            <person name="Dodds P.N."/>
            <person name="Schein J.E."/>
            <person name="Zhong S."/>
            <person name="Hamelin R.C."/>
            <person name="Grigoriev I.V."/>
            <person name="Szabo L.J."/>
            <person name="Martin F."/>
        </authorList>
    </citation>
    <scope>NUCLEOTIDE SEQUENCE [LARGE SCALE GENOMIC DNA]</scope>
    <source>
        <strain evidence="3">98AG31 / pathotype 3-4-7</strain>
    </source>
</reference>
<feature type="region of interest" description="Disordered" evidence="1">
    <location>
        <begin position="644"/>
        <end position="675"/>
    </location>
</feature>
<feature type="region of interest" description="Disordered" evidence="1">
    <location>
        <begin position="210"/>
        <end position="289"/>
    </location>
</feature>
<feature type="region of interest" description="Disordered" evidence="1">
    <location>
        <begin position="473"/>
        <end position="517"/>
    </location>
</feature>
<evidence type="ECO:0000313" key="3">
    <source>
        <dbReference type="Proteomes" id="UP000001072"/>
    </source>
</evidence>
<dbReference type="VEuPathDB" id="FungiDB:MELLADRAFT_89611"/>
<dbReference type="GeneID" id="18935256"/>
<dbReference type="eggNOG" id="ENOG502SIF3">
    <property type="taxonomic scope" value="Eukaryota"/>
</dbReference>
<accession>F4RTZ8</accession>
<feature type="region of interest" description="Disordered" evidence="1">
    <location>
        <begin position="341"/>
        <end position="376"/>
    </location>
</feature>
<feature type="compositionally biased region" description="Polar residues" evidence="1">
    <location>
        <begin position="666"/>
        <end position="675"/>
    </location>
</feature>
<protein>
    <submittedName>
        <fullName evidence="2">Uncharacterized protein</fullName>
    </submittedName>
</protein>
<dbReference type="RefSeq" id="XP_007412633.1">
    <property type="nucleotide sequence ID" value="XM_007412571.1"/>
</dbReference>
<dbReference type="AlphaFoldDB" id="F4RTZ8"/>
<dbReference type="OrthoDB" id="2269373at2759"/>
<dbReference type="STRING" id="747676.F4RTZ8"/>
<dbReference type="EMBL" id="GL883120">
    <property type="protein sequence ID" value="EGG04172.1"/>
    <property type="molecule type" value="Genomic_DNA"/>
</dbReference>
<dbReference type="KEGG" id="mlr:MELLADRAFT_89611"/>
<organism evidence="3">
    <name type="scientific">Melampsora larici-populina (strain 98AG31 / pathotype 3-4-7)</name>
    <name type="common">Poplar leaf rust fungus</name>
    <dbReference type="NCBI Taxonomy" id="747676"/>
    <lineage>
        <taxon>Eukaryota</taxon>
        <taxon>Fungi</taxon>
        <taxon>Dikarya</taxon>
        <taxon>Basidiomycota</taxon>
        <taxon>Pucciniomycotina</taxon>
        <taxon>Pucciniomycetes</taxon>
        <taxon>Pucciniales</taxon>
        <taxon>Melampsoraceae</taxon>
        <taxon>Melampsora</taxon>
    </lineage>
</organism>
<feature type="compositionally biased region" description="Basic and acidic residues" evidence="1">
    <location>
        <begin position="274"/>
        <end position="289"/>
    </location>
</feature>
<name>F4RTZ8_MELLP</name>
<proteinExistence type="predicted"/>
<keyword evidence="3" id="KW-1185">Reference proteome</keyword>
<dbReference type="HOGENOM" id="CLU_407137_0_0_1"/>
<sequence length="675" mass="74691">MRQLRKLATMWIGSGWICEDQAYDYEAELNRLDLDLPGWCVIDVERFTGNSQGQSTFKYVRTPQEQAAFSQQIITNVQLCAVRVRFHSKLAVPSSEAPEWVKKSAPRHRQICIERAIKLLRLELIHLSNTTRLLGHSGYPRFHPIVGGLTLCALMAKSSDRLERKRIFEELERFTEFIKSQGSLSQVTNIGRLAIETLLTKVKKEELAEEASRRQSMYQQTPLKKGSTGDFLRLYSSDNHPSEDHSSRNEVSGCGSPKQADRPHSPVSPTSWVKETKESRNLDRMDGREDMQISRDQQTRPMHMQHYTSDQSTSEAPIHHCNHQVQSNLNPGCDCRSRGDTGRLDQRMGPSEPCVGKEGQAWGPEVGRQTGFGNEPRECKPISIDDFISTFIGGPPQGNSLKWGEGILGQIGGERSDAGIINWGVAQDRFSGSEKVEDARTYKSQGVREEWVNLETPHMGRSNDSMMGGLSHPIAYADNDRSMRNGQSGTTAPSVRSSSQDGRLNQPLSGHGGTDFEDLLPTQNLAISARTFTPQVVNRADNSSSTSAWNPYGGPWPSSATPTHHSFFGAPSNSFLSGSPPFSAPIASGFPLFNHQSFQNFHPSNHLSVSQSSNSGTALQYLPKHPEGLEHLFDLTTGVSTPSIPSATSSSFSSNPYGLSSSNSNGTCHSWKQEW</sequence>
<feature type="compositionally biased region" description="Polar residues" evidence="1">
    <location>
        <begin position="484"/>
        <end position="508"/>
    </location>
</feature>
<dbReference type="InParanoid" id="F4RTZ8"/>
<evidence type="ECO:0000313" key="2">
    <source>
        <dbReference type="EMBL" id="EGG04172.1"/>
    </source>
</evidence>
<feature type="compositionally biased region" description="Low complexity" evidence="1">
    <location>
        <begin position="644"/>
        <end position="665"/>
    </location>
</feature>
<evidence type="ECO:0000256" key="1">
    <source>
        <dbReference type="SAM" id="MobiDB-lite"/>
    </source>
</evidence>
<gene>
    <name evidence="2" type="ORF">MELLADRAFT_89611</name>
</gene>